<reference evidence="1" key="1">
    <citation type="submission" date="2014-12" db="EMBL/GenBank/DDBJ databases">
        <title>Insight into the proteome of Arion vulgaris.</title>
        <authorList>
            <person name="Aradska J."/>
            <person name="Bulat T."/>
            <person name="Smidak R."/>
            <person name="Sarate P."/>
            <person name="Gangsoo J."/>
            <person name="Sialana F."/>
            <person name="Bilban M."/>
            <person name="Lubec G."/>
        </authorList>
    </citation>
    <scope>NUCLEOTIDE SEQUENCE</scope>
    <source>
        <tissue evidence="1">Skin</tissue>
    </source>
</reference>
<organism evidence="1">
    <name type="scientific">Arion vulgaris</name>
    <dbReference type="NCBI Taxonomy" id="1028688"/>
    <lineage>
        <taxon>Eukaryota</taxon>
        <taxon>Metazoa</taxon>
        <taxon>Spiralia</taxon>
        <taxon>Lophotrochozoa</taxon>
        <taxon>Mollusca</taxon>
        <taxon>Gastropoda</taxon>
        <taxon>Heterobranchia</taxon>
        <taxon>Euthyneura</taxon>
        <taxon>Panpulmonata</taxon>
        <taxon>Eupulmonata</taxon>
        <taxon>Stylommatophora</taxon>
        <taxon>Helicina</taxon>
        <taxon>Arionoidea</taxon>
        <taxon>Arionidae</taxon>
        <taxon>Arion</taxon>
    </lineage>
</organism>
<sequence length="65" mass="7648">EWENWVMKDNNVYLCVQGTEHLEKLQKNFNANHVLLSKLYYCDCKPKSSFKKKNGWLPTVQTGSI</sequence>
<dbReference type="AlphaFoldDB" id="A0A0B7BWP7"/>
<dbReference type="EMBL" id="HACG01050482">
    <property type="protein sequence ID" value="CEK97347.1"/>
    <property type="molecule type" value="Transcribed_RNA"/>
</dbReference>
<protein>
    <submittedName>
        <fullName evidence="1">Uncharacterized protein</fullName>
    </submittedName>
</protein>
<name>A0A0B7BWP7_9EUPU</name>
<gene>
    <name evidence="1" type="primary">ORF215505</name>
</gene>
<accession>A0A0B7BWP7</accession>
<feature type="non-terminal residue" evidence="1">
    <location>
        <position position="1"/>
    </location>
</feature>
<evidence type="ECO:0000313" key="1">
    <source>
        <dbReference type="EMBL" id="CEK97347.1"/>
    </source>
</evidence>
<proteinExistence type="predicted"/>